<dbReference type="GO" id="GO:0016846">
    <property type="term" value="F:carbon-sulfur lyase activity"/>
    <property type="evidence" value="ECO:0007669"/>
    <property type="project" value="TreeGrafter"/>
</dbReference>
<comment type="cofactor">
    <cofactor evidence="1 4">
        <name>pyridoxal 5'-phosphate</name>
        <dbReference type="ChEBI" id="CHEBI:597326"/>
    </cofactor>
</comment>
<protein>
    <recommendedName>
        <fullName evidence="7">Cystathionine gamma-synthase</fullName>
    </recommendedName>
</protein>
<evidence type="ECO:0000256" key="2">
    <source>
        <dbReference type="ARBA" id="ARBA00022898"/>
    </source>
</evidence>
<evidence type="ECO:0000256" key="1">
    <source>
        <dbReference type="ARBA" id="ARBA00001933"/>
    </source>
</evidence>
<organism evidence="5 6">
    <name type="scientific">Pararhizobium mangrovi</name>
    <dbReference type="NCBI Taxonomy" id="2590452"/>
    <lineage>
        <taxon>Bacteria</taxon>
        <taxon>Pseudomonadati</taxon>
        <taxon>Pseudomonadota</taxon>
        <taxon>Alphaproteobacteria</taxon>
        <taxon>Hyphomicrobiales</taxon>
        <taxon>Rhizobiaceae</taxon>
        <taxon>Rhizobium/Agrobacterium group</taxon>
        <taxon>Pararhizobium</taxon>
    </lineage>
</organism>
<accession>A0A506U8Z9</accession>
<evidence type="ECO:0000313" key="5">
    <source>
        <dbReference type="EMBL" id="TPW29049.1"/>
    </source>
</evidence>
<comment type="caution">
    <text evidence="5">The sequence shown here is derived from an EMBL/GenBank/DDBJ whole genome shotgun (WGS) entry which is preliminary data.</text>
</comment>
<name>A0A506U8Z9_9HYPH</name>
<evidence type="ECO:0000313" key="6">
    <source>
        <dbReference type="Proteomes" id="UP000320314"/>
    </source>
</evidence>
<dbReference type="Gene3D" id="3.90.1150.10">
    <property type="entry name" value="Aspartate Aminotransferase, domain 1"/>
    <property type="match status" value="1"/>
</dbReference>
<dbReference type="PANTHER" id="PTHR11808">
    <property type="entry name" value="TRANS-SULFURATION ENZYME FAMILY MEMBER"/>
    <property type="match status" value="1"/>
</dbReference>
<proteinExistence type="inferred from homology"/>
<dbReference type="Gene3D" id="3.40.640.10">
    <property type="entry name" value="Type I PLP-dependent aspartate aminotransferase-like (Major domain)"/>
    <property type="match status" value="1"/>
</dbReference>
<dbReference type="EMBL" id="VHLH01000013">
    <property type="protein sequence ID" value="TPW29049.1"/>
    <property type="molecule type" value="Genomic_DNA"/>
</dbReference>
<keyword evidence="6" id="KW-1185">Reference proteome</keyword>
<dbReference type="InterPro" id="IPR015424">
    <property type="entry name" value="PyrdxlP-dep_Trfase"/>
</dbReference>
<dbReference type="SUPFAM" id="SSF53383">
    <property type="entry name" value="PLP-dependent transferases"/>
    <property type="match status" value="1"/>
</dbReference>
<dbReference type="Pfam" id="PF01053">
    <property type="entry name" value="Cys_Met_Meta_PP"/>
    <property type="match status" value="1"/>
</dbReference>
<gene>
    <name evidence="5" type="ORF">FJU11_08585</name>
</gene>
<dbReference type="GO" id="GO:0030170">
    <property type="term" value="F:pyridoxal phosphate binding"/>
    <property type="evidence" value="ECO:0007669"/>
    <property type="project" value="InterPro"/>
</dbReference>
<dbReference type="FunFam" id="3.40.640.10:FF:000046">
    <property type="entry name" value="Cystathionine gamma-lyase"/>
    <property type="match status" value="1"/>
</dbReference>
<evidence type="ECO:0000256" key="4">
    <source>
        <dbReference type="RuleBase" id="RU362118"/>
    </source>
</evidence>
<sequence length="391" mass="42378">MSDDSETEHLAFAARLLAHDDGDEYGPVVPPITQTSLFTFGSYAEMERNYTAERPRTTYSRVGNPNVRAFEEKMAALEGGEDAIGFASGMGAISSAVLAVVSPGERIVCVRNVYPDTYRFFEILLRRFDVSVDYVDGADEEAVRASLPGAQVLYLESPTSWTMEAHVVSRLAALAREAGAISIIDNSWATPIFQRPLELGCDVVVHSASKYLCGHSDTVAGVAVASRQHVERIRSGIAPYLGAKLAPLDAWLLLRGLRTLTVRMKAIEATALTLARRLAEHPAVERVHHPALMGDLPEGLHGTSGLFSVDFGDRVDIPRFIDALALFRLGVSWGGHESLAMPAKLARSQANGPNSVIDFDVPPGLVRLNVGLEGLEALWSDLENAVETSKR</sequence>
<evidence type="ECO:0000256" key="3">
    <source>
        <dbReference type="PIRSR" id="PIRSR001434-2"/>
    </source>
</evidence>
<dbReference type="PANTHER" id="PTHR11808:SF80">
    <property type="entry name" value="CYSTATHIONINE GAMMA-LYASE"/>
    <property type="match status" value="1"/>
</dbReference>
<evidence type="ECO:0008006" key="7">
    <source>
        <dbReference type="Google" id="ProtNLM"/>
    </source>
</evidence>
<dbReference type="InterPro" id="IPR015421">
    <property type="entry name" value="PyrdxlP-dep_Trfase_major"/>
</dbReference>
<reference evidence="5 6" key="1">
    <citation type="submission" date="2019-06" db="EMBL/GenBank/DDBJ databases">
        <authorList>
            <person name="Li M."/>
        </authorList>
    </citation>
    <scope>NUCLEOTIDE SEQUENCE [LARGE SCALE GENOMIC DNA]</scope>
    <source>
        <strain evidence="5 6">BGMRC6574</strain>
    </source>
</reference>
<feature type="modified residue" description="N6-(pyridoxal phosphate)lysine" evidence="3">
    <location>
        <position position="210"/>
    </location>
</feature>
<dbReference type="GO" id="GO:0005737">
    <property type="term" value="C:cytoplasm"/>
    <property type="evidence" value="ECO:0007669"/>
    <property type="project" value="TreeGrafter"/>
</dbReference>
<dbReference type="AlphaFoldDB" id="A0A506U8Z9"/>
<dbReference type="PIRSF" id="PIRSF001434">
    <property type="entry name" value="CGS"/>
    <property type="match status" value="1"/>
</dbReference>
<dbReference type="OrthoDB" id="9790858at2"/>
<dbReference type="Proteomes" id="UP000320314">
    <property type="component" value="Unassembled WGS sequence"/>
</dbReference>
<dbReference type="InterPro" id="IPR000277">
    <property type="entry name" value="Cys/Met-Metab_PyrdxlP-dep_enz"/>
</dbReference>
<comment type="similarity">
    <text evidence="4">Belongs to the trans-sulfuration enzymes family.</text>
</comment>
<dbReference type="NCBIfam" id="NF004627">
    <property type="entry name" value="PRK05968.1"/>
    <property type="match status" value="1"/>
</dbReference>
<dbReference type="GO" id="GO:0019346">
    <property type="term" value="P:transsulfuration"/>
    <property type="evidence" value="ECO:0007669"/>
    <property type="project" value="InterPro"/>
</dbReference>
<keyword evidence="2 3" id="KW-0663">Pyridoxal phosphate</keyword>
<dbReference type="InterPro" id="IPR015422">
    <property type="entry name" value="PyrdxlP-dep_Trfase_small"/>
</dbReference>